<name>A0AC35TL06_9BILA</name>
<protein>
    <submittedName>
        <fullName evidence="2">Choline/ethanolamine kinase</fullName>
    </submittedName>
</protein>
<organism evidence="1 2">
    <name type="scientific">Rhabditophanes sp. KR3021</name>
    <dbReference type="NCBI Taxonomy" id="114890"/>
    <lineage>
        <taxon>Eukaryota</taxon>
        <taxon>Metazoa</taxon>
        <taxon>Ecdysozoa</taxon>
        <taxon>Nematoda</taxon>
        <taxon>Chromadorea</taxon>
        <taxon>Rhabditida</taxon>
        <taxon>Tylenchina</taxon>
        <taxon>Panagrolaimomorpha</taxon>
        <taxon>Strongyloidoidea</taxon>
        <taxon>Alloionematidae</taxon>
        <taxon>Rhabditophanes</taxon>
    </lineage>
</organism>
<dbReference type="Proteomes" id="UP000095286">
    <property type="component" value="Unplaced"/>
</dbReference>
<dbReference type="WBParaSite" id="RSKR_0000157000.1">
    <property type="protein sequence ID" value="RSKR_0000157000.1"/>
    <property type="gene ID" value="RSKR_0000157000"/>
</dbReference>
<accession>A0AC35TL06</accession>
<evidence type="ECO:0000313" key="1">
    <source>
        <dbReference type="Proteomes" id="UP000095286"/>
    </source>
</evidence>
<reference evidence="2" key="1">
    <citation type="submission" date="2016-11" db="UniProtKB">
        <authorList>
            <consortium name="WormBaseParasite"/>
        </authorList>
    </citation>
    <scope>IDENTIFICATION</scope>
    <source>
        <strain evidence="2">KR3021</strain>
    </source>
</reference>
<evidence type="ECO:0000313" key="2">
    <source>
        <dbReference type="WBParaSite" id="RSKR_0000157000.1"/>
    </source>
</evidence>
<proteinExistence type="predicted"/>
<sequence>MTTSTINETMMSLKNQFLDGNNSALSKLPTKFVQSVTVLCNQFLTGSWENVVEGDLEMERVTGGNSNLIFKVVNKKVPVDIVLLRIFGSENDAITAKDTLVFSILSERDLGPKLLGVFPGGRLEEYIESRNLLYTELPYKSSLTLVAEQLAFIHCLEVPLNKNPQMMPMINNVLDEIKSSISDDFLVDVKFTKIVIDESLVPAIVNYQTLVDEAVFIEKVLKKMASPTVFSHNDIFGNNILVRNNVIITEAEIVCPSSEHPFVIIDYEYANYNVRGFDFGQIFCEFAHEYNMPELPGYEIYQNLGATDEQIEFFVKVYLTKYHELKGIKLNDLEMEKEVDKLKVEAKIGIQLAHYFWSIWNFRQGLVAEVQGYDFHPNGIDRLGLYYEHKNRLQSILEQ</sequence>